<dbReference type="Proteomes" id="UP001233999">
    <property type="component" value="Unassembled WGS sequence"/>
</dbReference>
<evidence type="ECO:0000313" key="2">
    <source>
        <dbReference type="Proteomes" id="UP001233999"/>
    </source>
</evidence>
<dbReference type="AlphaFoldDB" id="A0AAD8EJ46"/>
<dbReference type="EMBL" id="JASPKZ010003844">
    <property type="protein sequence ID" value="KAJ9592153.1"/>
    <property type="molecule type" value="Genomic_DNA"/>
</dbReference>
<sequence>AVQTTARGLHPAHHGFSYGPHFRIVKQVLREGAWKQSVMCYFYGTTAVVNSGCSEIEWFIDFHPVCLQNHSSEEDIFFGSRFTSRKRTS</sequence>
<gene>
    <name evidence="1" type="ORF">L9F63_001269</name>
</gene>
<feature type="non-terminal residue" evidence="1">
    <location>
        <position position="1"/>
    </location>
</feature>
<comment type="caution">
    <text evidence="1">The sequence shown here is derived from an EMBL/GenBank/DDBJ whole genome shotgun (WGS) entry which is preliminary data.</text>
</comment>
<proteinExistence type="predicted"/>
<reference evidence="1" key="1">
    <citation type="journal article" date="2023" name="IScience">
        <title>Live-bearing cockroach genome reveals convergent evolutionary mechanisms linked to viviparity in insects and beyond.</title>
        <authorList>
            <person name="Fouks B."/>
            <person name="Harrison M.C."/>
            <person name="Mikhailova A.A."/>
            <person name="Marchal E."/>
            <person name="English S."/>
            <person name="Carruthers M."/>
            <person name="Jennings E.C."/>
            <person name="Chiamaka E.L."/>
            <person name="Frigard R.A."/>
            <person name="Pippel M."/>
            <person name="Attardo G.M."/>
            <person name="Benoit J.B."/>
            <person name="Bornberg-Bauer E."/>
            <person name="Tobe S.S."/>
        </authorList>
    </citation>
    <scope>NUCLEOTIDE SEQUENCE</scope>
    <source>
        <strain evidence="1">Stay&amp;Tobe</strain>
    </source>
</reference>
<organism evidence="1 2">
    <name type="scientific">Diploptera punctata</name>
    <name type="common">Pacific beetle cockroach</name>
    <dbReference type="NCBI Taxonomy" id="6984"/>
    <lineage>
        <taxon>Eukaryota</taxon>
        <taxon>Metazoa</taxon>
        <taxon>Ecdysozoa</taxon>
        <taxon>Arthropoda</taxon>
        <taxon>Hexapoda</taxon>
        <taxon>Insecta</taxon>
        <taxon>Pterygota</taxon>
        <taxon>Neoptera</taxon>
        <taxon>Polyneoptera</taxon>
        <taxon>Dictyoptera</taxon>
        <taxon>Blattodea</taxon>
        <taxon>Blaberoidea</taxon>
        <taxon>Blaberidae</taxon>
        <taxon>Diplopterinae</taxon>
        <taxon>Diploptera</taxon>
    </lineage>
</organism>
<accession>A0AAD8EJ46</accession>
<name>A0AAD8EJ46_DIPPU</name>
<evidence type="ECO:0000313" key="1">
    <source>
        <dbReference type="EMBL" id="KAJ9592153.1"/>
    </source>
</evidence>
<reference evidence="1" key="2">
    <citation type="submission" date="2023-05" db="EMBL/GenBank/DDBJ databases">
        <authorList>
            <person name="Fouks B."/>
        </authorList>
    </citation>
    <scope>NUCLEOTIDE SEQUENCE</scope>
    <source>
        <strain evidence="1">Stay&amp;Tobe</strain>
        <tissue evidence="1">Testes</tissue>
    </source>
</reference>
<feature type="non-terminal residue" evidence="1">
    <location>
        <position position="89"/>
    </location>
</feature>
<keyword evidence="2" id="KW-1185">Reference proteome</keyword>
<protein>
    <submittedName>
        <fullName evidence="1">Uncharacterized protein</fullName>
    </submittedName>
</protein>